<dbReference type="EMBL" id="JBHMBH010000019">
    <property type="protein sequence ID" value="MFB9714400.1"/>
    <property type="molecule type" value="Genomic_DNA"/>
</dbReference>
<proteinExistence type="predicted"/>
<organism evidence="1 2">
    <name type="scientific">Arthrobacter methylotrophus</name>
    <dbReference type="NCBI Taxonomy" id="121291"/>
    <lineage>
        <taxon>Bacteria</taxon>
        <taxon>Bacillati</taxon>
        <taxon>Actinomycetota</taxon>
        <taxon>Actinomycetes</taxon>
        <taxon>Micrococcales</taxon>
        <taxon>Micrococcaceae</taxon>
        <taxon>Arthrobacter</taxon>
    </lineage>
</organism>
<keyword evidence="2" id="KW-1185">Reference proteome</keyword>
<reference evidence="1 2" key="1">
    <citation type="submission" date="2024-09" db="EMBL/GenBank/DDBJ databases">
        <authorList>
            <person name="Sun Q."/>
            <person name="Mori K."/>
        </authorList>
    </citation>
    <scope>NUCLEOTIDE SEQUENCE [LARGE SCALE GENOMIC DNA]</scope>
    <source>
        <strain evidence="1 2">JCM 13519</strain>
    </source>
</reference>
<name>A0ABV5URL5_9MICC</name>
<dbReference type="RefSeq" id="WP_345044787.1">
    <property type="nucleotide sequence ID" value="NZ_BAABED010000001.1"/>
</dbReference>
<accession>A0ABV5URL5</accession>
<gene>
    <name evidence="1" type="ORF">ACFFPI_09715</name>
</gene>
<comment type="caution">
    <text evidence="1">The sequence shown here is derived from an EMBL/GenBank/DDBJ whole genome shotgun (WGS) entry which is preliminary data.</text>
</comment>
<protein>
    <submittedName>
        <fullName evidence="1">Uncharacterized protein</fullName>
    </submittedName>
</protein>
<evidence type="ECO:0000313" key="1">
    <source>
        <dbReference type="EMBL" id="MFB9714400.1"/>
    </source>
</evidence>
<sequence length="99" mass="10840">MNYFRDRGFTVTDTRLNHPYDAADDKGTERIYLEAKVTQSRGASVIVTRNEVNHARQHPGASVMGIWSAMKLVDGVVEPGSGKFRVRPFKPAGPGPASP</sequence>
<dbReference type="Proteomes" id="UP001589536">
    <property type="component" value="Unassembled WGS sequence"/>
</dbReference>
<evidence type="ECO:0000313" key="2">
    <source>
        <dbReference type="Proteomes" id="UP001589536"/>
    </source>
</evidence>